<keyword evidence="3" id="KW-1185">Reference proteome</keyword>
<keyword evidence="1" id="KW-0732">Signal</keyword>
<evidence type="ECO:0000313" key="2">
    <source>
        <dbReference type="EMBL" id="SUX24442.1"/>
    </source>
</evidence>
<accession>A0A381EBU7</accession>
<dbReference type="Proteomes" id="UP000254572">
    <property type="component" value="Unassembled WGS sequence"/>
</dbReference>
<evidence type="ECO:0000256" key="1">
    <source>
        <dbReference type="SAM" id="SignalP"/>
    </source>
</evidence>
<organism evidence="2 3">
    <name type="scientific">Cardiobacterium valvarum</name>
    <dbReference type="NCBI Taxonomy" id="194702"/>
    <lineage>
        <taxon>Bacteria</taxon>
        <taxon>Pseudomonadati</taxon>
        <taxon>Pseudomonadota</taxon>
        <taxon>Gammaproteobacteria</taxon>
        <taxon>Cardiobacteriales</taxon>
        <taxon>Cardiobacteriaceae</taxon>
        <taxon>Cardiobacterium</taxon>
    </lineage>
</organism>
<dbReference type="RefSeq" id="WP_115612076.1">
    <property type="nucleotide sequence ID" value="NZ_JBHLZC010000002.1"/>
</dbReference>
<proteinExistence type="predicted"/>
<sequence>MKKTALLILGALLAGNALAQFDYPGRKLNRLTLEIIEKAKQAAEKAPDEAAKIEAFIAYLETRREEYKETSLETCIAERGVEKAGACSCGVEKSDYPRLFRFWALHNLTEQDTSAELDALTAANDAVAQECGLTDEQAQ</sequence>
<feature type="chain" id="PRO_5016698258" evidence="1">
    <location>
        <begin position="20"/>
        <end position="139"/>
    </location>
</feature>
<feature type="signal peptide" evidence="1">
    <location>
        <begin position="1"/>
        <end position="19"/>
    </location>
</feature>
<gene>
    <name evidence="2" type="ORF">NCTC13294_01872</name>
</gene>
<protein>
    <submittedName>
        <fullName evidence="2">Uncharacterized protein</fullName>
    </submittedName>
</protein>
<name>A0A381EBU7_9GAMM</name>
<dbReference type="AlphaFoldDB" id="A0A381EBU7"/>
<dbReference type="EMBL" id="UFUW01000001">
    <property type="protein sequence ID" value="SUX24442.1"/>
    <property type="molecule type" value="Genomic_DNA"/>
</dbReference>
<reference evidence="2 3" key="1">
    <citation type="submission" date="2018-06" db="EMBL/GenBank/DDBJ databases">
        <authorList>
            <consortium name="Pathogen Informatics"/>
            <person name="Doyle S."/>
        </authorList>
    </citation>
    <scope>NUCLEOTIDE SEQUENCE [LARGE SCALE GENOMIC DNA]</scope>
    <source>
        <strain evidence="2 3">NCTC13294</strain>
    </source>
</reference>
<evidence type="ECO:0000313" key="3">
    <source>
        <dbReference type="Proteomes" id="UP000254572"/>
    </source>
</evidence>